<organism evidence="2 3">
    <name type="scientific">Candidatus Ornithomonoglobus intestinigallinarum</name>
    <dbReference type="NCBI Taxonomy" id="2840894"/>
    <lineage>
        <taxon>Bacteria</taxon>
        <taxon>Bacillati</taxon>
        <taxon>Bacillota</taxon>
        <taxon>Clostridia</taxon>
        <taxon>Candidatus Ornithomonoglobus</taxon>
    </lineage>
</organism>
<dbReference type="InterPro" id="IPR029058">
    <property type="entry name" value="AB_hydrolase_fold"/>
</dbReference>
<proteinExistence type="predicted"/>
<dbReference type="EMBL" id="DVLU01000104">
    <property type="protein sequence ID" value="HIT86138.1"/>
    <property type="molecule type" value="Genomic_DNA"/>
</dbReference>
<dbReference type="SUPFAM" id="SSF53474">
    <property type="entry name" value="alpha/beta-Hydrolases"/>
    <property type="match status" value="1"/>
</dbReference>
<feature type="signal peptide" evidence="1">
    <location>
        <begin position="1"/>
        <end position="26"/>
    </location>
</feature>
<evidence type="ECO:0000313" key="3">
    <source>
        <dbReference type="Proteomes" id="UP000824165"/>
    </source>
</evidence>
<reference evidence="2" key="2">
    <citation type="journal article" date="2021" name="PeerJ">
        <title>Extensive microbial diversity within the chicken gut microbiome revealed by metagenomics and culture.</title>
        <authorList>
            <person name="Gilroy R."/>
            <person name="Ravi A."/>
            <person name="Getino M."/>
            <person name="Pursley I."/>
            <person name="Horton D.L."/>
            <person name="Alikhan N.F."/>
            <person name="Baker D."/>
            <person name="Gharbi K."/>
            <person name="Hall N."/>
            <person name="Watson M."/>
            <person name="Adriaenssens E.M."/>
            <person name="Foster-Nyarko E."/>
            <person name="Jarju S."/>
            <person name="Secka A."/>
            <person name="Antonio M."/>
            <person name="Oren A."/>
            <person name="Chaudhuri R.R."/>
            <person name="La Ragione R."/>
            <person name="Hildebrand F."/>
            <person name="Pallen M.J."/>
        </authorList>
    </citation>
    <scope>NUCLEOTIDE SEQUENCE</scope>
    <source>
        <strain evidence="2">CHK181-108</strain>
    </source>
</reference>
<sequence length="333" mass="36495">MLHFKKTVLPIALLSALALICLSGCGGDAPDYTDAENWAYLEQTKPADADVFFVCPTVYGGDEASPNMAMDDDETRASFVGATNMEKGIYDADARFFAPYYRQAGLWVYSQPEAEREEYLALAYEDVKASFQTYLDEYGGDNPIILAGFSQGADMCLRLVKDFFGNEALADRLIACYAIGWQLTEEEVSAYPQLKPAGGEDDTGVIITFNTEDPGVTGSLTVPEGETTLAINPLNWKTDLTPADKSLNLGACFTNYEGGIDSEIPQLTGAYIDPDRGTLKVTDIDPADYPPSLDLFEDGVYHLYDYQFFYKNLQQNVSARTDAYFSSAADDAA</sequence>
<gene>
    <name evidence="2" type="ORF">IAA60_09600</name>
</gene>
<feature type="chain" id="PRO_5039217816" evidence="1">
    <location>
        <begin position="27"/>
        <end position="333"/>
    </location>
</feature>
<accession>A0A9D1H4K1</accession>
<protein>
    <submittedName>
        <fullName evidence="2">DUF3089 domain-containing protein</fullName>
    </submittedName>
</protein>
<dbReference type="AlphaFoldDB" id="A0A9D1H4K1"/>
<dbReference type="Proteomes" id="UP000824165">
    <property type="component" value="Unassembled WGS sequence"/>
</dbReference>
<evidence type="ECO:0000313" key="2">
    <source>
        <dbReference type="EMBL" id="HIT86138.1"/>
    </source>
</evidence>
<keyword evidence="1" id="KW-0732">Signal</keyword>
<dbReference type="InterPro" id="IPR021440">
    <property type="entry name" value="DUF3089"/>
</dbReference>
<name>A0A9D1H4K1_9FIRM</name>
<dbReference type="Pfam" id="PF11288">
    <property type="entry name" value="DUF3089"/>
    <property type="match status" value="1"/>
</dbReference>
<dbReference type="Gene3D" id="3.40.50.1820">
    <property type="entry name" value="alpha/beta hydrolase"/>
    <property type="match status" value="1"/>
</dbReference>
<evidence type="ECO:0000256" key="1">
    <source>
        <dbReference type="SAM" id="SignalP"/>
    </source>
</evidence>
<comment type="caution">
    <text evidence="2">The sequence shown here is derived from an EMBL/GenBank/DDBJ whole genome shotgun (WGS) entry which is preliminary data.</text>
</comment>
<reference evidence="2" key="1">
    <citation type="submission" date="2020-10" db="EMBL/GenBank/DDBJ databases">
        <authorList>
            <person name="Gilroy R."/>
        </authorList>
    </citation>
    <scope>NUCLEOTIDE SEQUENCE</scope>
    <source>
        <strain evidence="2">CHK181-108</strain>
    </source>
</reference>